<dbReference type="PANTHER" id="PTHR12381:SF41">
    <property type="entry name" value="HETEROGENEOUS NUCLEAR RIBONUCLEOPROTEIN U-LIKE PROTEIN 1"/>
    <property type="match status" value="1"/>
</dbReference>
<protein>
    <submittedName>
        <fullName evidence="2">Uncharacterized protein</fullName>
    </submittedName>
</protein>
<proteinExistence type="predicted"/>
<feature type="region of interest" description="Disordered" evidence="1">
    <location>
        <begin position="119"/>
        <end position="193"/>
    </location>
</feature>
<accession>A0AAV7PCE1</accession>
<dbReference type="AlphaFoldDB" id="A0AAV7PCE1"/>
<evidence type="ECO:0000313" key="3">
    <source>
        <dbReference type="Proteomes" id="UP001066276"/>
    </source>
</evidence>
<feature type="compositionally biased region" description="Gly residues" evidence="1">
    <location>
        <begin position="179"/>
        <end position="193"/>
    </location>
</feature>
<dbReference type="EMBL" id="JANPWB010000011">
    <property type="protein sequence ID" value="KAJ1125111.1"/>
    <property type="molecule type" value="Genomic_DNA"/>
</dbReference>
<comment type="caution">
    <text evidence="2">The sequence shown here is derived from an EMBL/GenBank/DDBJ whole genome shotgun (WGS) entry which is preliminary data.</text>
</comment>
<sequence>MWPFEGSQCKAVVICPTDEDLQDRIIKRTDKEGKDVPGHAVLEIKAKFTLQLAGEFLVEVIYIELQKEEAEIVVKQYNEERKRAGPNPEKRFGNCGGGGGGGGGGGFHGRGGGEFNCGAQEANRGGLPGHGRGDSEAGSGGEGGRKGGGGFRGDFSPGGGPGNYNTQPNRWGNDSQDDSGGGCGFDSGGHGEI</sequence>
<dbReference type="GO" id="GO:0003723">
    <property type="term" value="F:RNA binding"/>
    <property type="evidence" value="ECO:0007669"/>
    <property type="project" value="TreeGrafter"/>
</dbReference>
<feature type="compositionally biased region" description="Gly residues" evidence="1">
    <location>
        <begin position="138"/>
        <end position="162"/>
    </location>
</feature>
<evidence type="ECO:0000256" key="1">
    <source>
        <dbReference type="SAM" id="MobiDB-lite"/>
    </source>
</evidence>
<feature type="compositionally biased region" description="Basic and acidic residues" evidence="1">
    <location>
        <begin position="81"/>
        <end position="92"/>
    </location>
</feature>
<dbReference type="PANTHER" id="PTHR12381">
    <property type="entry name" value="HETEROGENEOUS NUCLEAR RIBONUCLEOPROTEIN U FAMILY MEMBER"/>
    <property type="match status" value="1"/>
</dbReference>
<dbReference type="GO" id="GO:0000380">
    <property type="term" value="P:alternative mRNA splicing, via spliceosome"/>
    <property type="evidence" value="ECO:0007669"/>
    <property type="project" value="TreeGrafter"/>
</dbReference>
<dbReference type="GO" id="GO:0005634">
    <property type="term" value="C:nucleus"/>
    <property type="evidence" value="ECO:0007669"/>
    <property type="project" value="TreeGrafter"/>
</dbReference>
<gene>
    <name evidence="2" type="ORF">NDU88_003549</name>
</gene>
<keyword evidence="3" id="KW-1185">Reference proteome</keyword>
<name>A0AAV7PCE1_PLEWA</name>
<reference evidence="2" key="1">
    <citation type="journal article" date="2022" name="bioRxiv">
        <title>Sequencing and chromosome-scale assembly of the giantPleurodeles waltlgenome.</title>
        <authorList>
            <person name="Brown T."/>
            <person name="Elewa A."/>
            <person name="Iarovenko S."/>
            <person name="Subramanian E."/>
            <person name="Araus A.J."/>
            <person name="Petzold A."/>
            <person name="Susuki M."/>
            <person name="Suzuki K.-i.T."/>
            <person name="Hayashi T."/>
            <person name="Toyoda A."/>
            <person name="Oliveira C."/>
            <person name="Osipova E."/>
            <person name="Leigh N.D."/>
            <person name="Simon A."/>
            <person name="Yun M.H."/>
        </authorList>
    </citation>
    <scope>NUCLEOTIDE SEQUENCE</scope>
    <source>
        <strain evidence="2">20211129_DDA</strain>
        <tissue evidence="2">Liver</tissue>
    </source>
</reference>
<evidence type="ECO:0000313" key="2">
    <source>
        <dbReference type="EMBL" id="KAJ1125111.1"/>
    </source>
</evidence>
<feature type="region of interest" description="Disordered" evidence="1">
    <location>
        <begin position="81"/>
        <end position="100"/>
    </location>
</feature>
<organism evidence="2 3">
    <name type="scientific">Pleurodeles waltl</name>
    <name type="common">Iberian ribbed newt</name>
    <dbReference type="NCBI Taxonomy" id="8319"/>
    <lineage>
        <taxon>Eukaryota</taxon>
        <taxon>Metazoa</taxon>
        <taxon>Chordata</taxon>
        <taxon>Craniata</taxon>
        <taxon>Vertebrata</taxon>
        <taxon>Euteleostomi</taxon>
        <taxon>Amphibia</taxon>
        <taxon>Batrachia</taxon>
        <taxon>Caudata</taxon>
        <taxon>Salamandroidea</taxon>
        <taxon>Salamandridae</taxon>
        <taxon>Pleurodelinae</taxon>
        <taxon>Pleurodeles</taxon>
    </lineage>
</organism>
<dbReference type="Proteomes" id="UP001066276">
    <property type="component" value="Chromosome 7"/>
</dbReference>